<dbReference type="InterPro" id="IPR009061">
    <property type="entry name" value="DNA-bd_dom_put_sf"/>
</dbReference>
<dbReference type="EMBL" id="JBHTEY010000004">
    <property type="protein sequence ID" value="MFC7617342.1"/>
    <property type="molecule type" value="Genomic_DNA"/>
</dbReference>
<dbReference type="PROSITE" id="PS50937">
    <property type="entry name" value="HTH_MERR_2"/>
    <property type="match status" value="2"/>
</dbReference>
<comment type="caution">
    <text evidence="3">The sequence shown here is derived from an EMBL/GenBank/DDBJ whole genome shotgun (WGS) entry which is preliminary data.</text>
</comment>
<keyword evidence="1" id="KW-0238">DNA-binding</keyword>
<protein>
    <submittedName>
        <fullName evidence="3">MerR family transcriptional regulator</fullName>
    </submittedName>
</protein>
<organism evidence="3 4">
    <name type="scientific">Actinokineospora soli</name>
    <dbReference type="NCBI Taxonomy" id="1048753"/>
    <lineage>
        <taxon>Bacteria</taxon>
        <taxon>Bacillati</taxon>
        <taxon>Actinomycetota</taxon>
        <taxon>Actinomycetes</taxon>
        <taxon>Pseudonocardiales</taxon>
        <taxon>Pseudonocardiaceae</taxon>
        <taxon>Actinokineospora</taxon>
    </lineage>
</organism>
<dbReference type="Pfam" id="PF13411">
    <property type="entry name" value="MerR_1"/>
    <property type="match status" value="1"/>
</dbReference>
<feature type="domain" description="HTH merR-type" evidence="2">
    <location>
        <begin position="119"/>
        <end position="171"/>
    </location>
</feature>
<dbReference type="PANTHER" id="PTHR30204:SF93">
    <property type="entry name" value="HTH MERR-TYPE DOMAIN-CONTAINING PROTEIN"/>
    <property type="match status" value="1"/>
</dbReference>
<sequence>MPRLADLARLAGVTPQQVRNYLDEGLLPPADRAPNGYRVLTDAHAAALTTTRALADGHGWARTRAIMTAVHSGQLPAALALVDAGHAELAHERAEIAQATRAFATVASAPPSAARGPVRIGELARAIGVTTPVLRQWEARGLLSPGRDRKGYRAYDAAEQRAAHLVAVLRRGAYAFPIIAAVLGALRATGDPGRARAELERRDRDLDRQSLARLRGSAALLAYAERYCAPSDTAAATASTSPVPLS</sequence>
<keyword evidence="4" id="KW-1185">Reference proteome</keyword>
<dbReference type="Gene3D" id="1.10.1660.10">
    <property type="match status" value="2"/>
</dbReference>
<feature type="domain" description="HTH merR-type" evidence="2">
    <location>
        <begin position="1"/>
        <end position="48"/>
    </location>
</feature>
<accession>A0ABW2TWJ1</accession>
<name>A0ABW2TWJ1_9PSEU</name>
<gene>
    <name evidence="3" type="ORF">ACFQV2_31895</name>
</gene>
<dbReference type="Proteomes" id="UP001596512">
    <property type="component" value="Unassembled WGS sequence"/>
</dbReference>
<dbReference type="SMART" id="SM00422">
    <property type="entry name" value="HTH_MERR"/>
    <property type="match status" value="2"/>
</dbReference>
<dbReference type="InterPro" id="IPR047057">
    <property type="entry name" value="MerR_fam"/>
</dbReference>
<dbReference type="SUPFAM" id="SSF46955">
    <property type="entry name" value="Putative DNA-binding domain"/>
    <property type="match status" value="2"/>
</dbReference>
<reference evidence="4" key="1">
    <citation type="journal article" date="2019" name="Int. J. Syst. Evol. Microbiol.">
        <title>The Global Catalogue of Microorganisms (GCM) 10K type strain sequencing project: providing services to taxonomists for standard genome sequencing and annotation.</title>
        <authorList>
            <consortium name="The Broad Institute Genomics Platform"/>
            <consortium name="The Broad Institute Genome Sequencing Center for Infectious Disease"/>
            <person name="Wu L."/>
            <person name="Ma J."/>
        </authorList>
    </citation>
    <scope>NUCLEOTIDE SEQUENCE [LARGE SCALE GENOMIC DNA]</scope>
    <source>
        <strain evidence="4">JCM 17695</strain>
    </source>
</reference>
<evidence type="ECO:0000256" key="1">
    <source>
        <dbReference type="ARBA" id="ARBA00023125"/>
    </source>
</evidence>
<dbReference type="PANTHER" id="PTHR30204">
    <property type="entry name" value="REDOX-CYCLING DRUG-SENSING TRANSCRIPTIONAL ACTIVATOR SOXR"/>
    <property type="match status" value="1"/>
</dbReference>
<dbReference type="PROSITE" id="PS00552">
    <property type="entry name" value="HTH_MERR_1"/>
    <property type="match status" value="1"/>
</dbReference>
<proteinExistence type="predicted"/>
<dbReference type="InterPro" id="IPR000551">
    <property type="entry name" value="MerR-type_HTH_dom"/>
</dbReference>
<evidence type="ECO:0000313" key="3">
    <source>
        <dbReference type="EMBL" id="MFC7617342.1"/>
    </source>
</evidence>
<evidence type="ECO:0000259" key="2">
    <source>
        <dbReference type="PROSITE" id="PS50937"/>
    </source>
</evidence>
<dbReference type="Pfam" id="PF00376">
    <property type="entry name" value="MerR"/>
    <property type="match status" value="1"/>
</dbReference>
<evidence type="ECO:0000313" key="4">
    <source>
        <dbReference type="Proteomes" id="UP001596512"/>
    </source>
</evidence>